<protein>
    <submittedName>
        <fullName evidence="2">Uncharacterized protein</fullName>
    </submittedName>
</protein>
<proteinExistence type="predicted"/>
<name>A0A1V6N6H2_PENPO</name>
<comment type="caution">
    <text evidence="2">The sequence shown here is derived from an EMBL/GenBank/DDBJ whole genome shotgun (WGS) entry which is preliminary data.</text>
</comment>
<accession>A0A1V6N6H2</accession>
<keyword evidence="3" id="KW-1185">Reference proteome</keyword>
<feature type="region of interest" description="Disordered" evidence="1">
    <location>
        <begin position="1"/>
        <end position="45"/>
    </location>
</feature>
<sequence>MTSAPKPVLTPEDEAYVREVTPQPESVPIPTEQNEQIPTESPAGAEELAKELGEEVGVYVDQAYYAVIRTPSVLARAPTSSSVGVLLVVMAPAPEPIVVTPTLPSTLNTTLRLRRGNTTCLLTRIMALRGRD</sequence>
<organism evidence="2 3">
    <name type="scientific">Penicillium polonicum</name>
    <dbReference type="NCBI Taxonomy" id="60169"/>
    <lineage>
        <taxon>Eukaryota</taxon>
        <taxon>Fungi</taxon>
        <taxon>Dikarya</taxon>
        <taxon>Ascomycota</taxon>
        <taxon>Pezizomycotina</taxon>
        <taxon>Eurotiomycetes</taxon>
        <taxon>Eurotiomycetidae</taxon>
        <taxon>Eurotiales</taxon>
        <taxon>Aspergillaceae</taxon>
        <taxon>Penicillium</taxon>
    </lineage>
</organism>
<evidence type="ECO:0000313" key="2">
    <source>
        <dbReference type="EMBL" id="OQD60076.1"/>
    </source>
</evidence>
<reference evidence="3" key="1">
    <citation type="journal article" date="2017" name="Nat. Microbiol.">
        <title>Global analysis of biosynthetic gene clusters reveals vast potential of secondary metabolite production in Penicillium species.</title>
        <authorList>
            <person name="Nielsen J.C."/>
            <person name="Grijseels S."/>
            <person name="Prigent S."/>
            <person name="Ji B."/>
            <person name="Dainat J."/>
            <person name="Nielsen K.F."/>
            <person name="Frisvad J.C."/>
            <person name="Workman M."/>
            <person name="Nielsen J."/>
        </authorList>
    </citation>
    <scope>NUCLEOTIDE SEQUENCE [LARGE SCALE GENOMIC DNA]</scope>
    <source>
        <strain evidence="3">IBT 4502</strain>
    </source>
</reference>
<dbReference type="Proteomes" id="UP000191408">
    <property type="component" value="Unassembled WGS sequence"/>
</dbReference>
<evidence type="ECO:0000256" key="1">
    <source>
        <dbReference type="SAM" id="MobiDB-lite"/>
    </source>
</evidence>
<dbReference type="EMBL" id="MDYM01000028">
    <property type="protein sequence ID" value="OQD60076.1"/>
    <property type="molecule type" value="Genomic_DNA"/>
</dbReference>
<evidence type="ECO:0000313" key="3">
    <source>
        <dbReference type="Proteomes" id="UP000191408"/>
    </source>
</evidence>
<gene>
    <name evidence="2" type="ORF">PENPOL_c028G09029</name>
</gene>
<dbReference type="AlphaFoldDB" id="A0A1V6N6H2"/>